<gene>
    <name evidence="1" type="ORF">SAMN02745136_02951</name>
</gene>
<evidence type="ECO:0000313" key="2">
    <source>
        <dbReference type="Proteomes" id="UP000184386"/>
    </source>
</evidence>
<protein>
    <submittedName>
        <fullName evidence="1">Uncharacterized protein</fullName>
    </submittedName>
</protein>
<organism evidence="1 2">
    <name type="scientific">Anaerocolumna jejuensis DSM 15929</name>
    <dbReference type="NCBI Taxonomy" id="1121322"/>
    <lineage>
        <taxon>Bacteria</taxon>
        <taxon>Bacillati</taxon>
        <taxon>Bacillota</taxon>
        <taxon>Clostridia</taxon>
        <taxon>Lachnospirales</taxon>
        <taxon>Lachnospiraceae</taxon>
        <taxon>Anaerocolumna</taxon>
    </lineage>
</organism>
<keyword evidence="2" id="KW-1185">Reference proteome</keyword>
<proteinExistence type="predicted"/>
<evidence type="ECO:0000313" key="1">
    <source>
        <dbReference type="EMBL" id="SHK62959.1"/>
    </source>
</evidence>
<sequence>MILKLQETQLGKTEPLFERSEFDAVLTVGCVFCSFSRIKVLEQQIPNHSPQVRWVSIIWSHAFVVVLYYFSCSLSYL</sequence>
<dbReference type="EMBL" id="FRAC01000014">
    <property type="protein sequence ID" value="SHK62959.1"/>
    <property type="molecule type" value="Genomic_DNA"/>
</dbReference>
<accession>A0A1M6U1A8</accession>
<reference evidence="1 2" key="1">
    <citation type="submission" date="2016-11" db="EMBL/GenBank/DDBJ databases">
        <authorList>
            <person name="Jaros S."/>
            <person name="Januszkiewicz K."/>
            <person name="Wedrychowicz H."/>
        </authorList>
    </citation>
    <scope>NUCLEOTIDE SEQUENCE [LARGE SCALE GENOMIC DNA]</scope>
    <source>
        <strain evidence="1 2">DSM 15929</strain>
    </source>
</reference>
<dbReference type="AlphaFoldDB" id="A0A1M6U1A8"/>
<dbReference type="Proteomes" id="UP000184386">
    <property type="component" value="Unassembled WGS sequence"/>
</dbReference>
<name>A0A1M6U1A8_9FIRM</name>